<evidence type="ECO:0000259" key="11">
    <source>
        <dbReference type="PROSITE" id="PS50109"/>
    </source>
</evidence>
<reference evidence="16" key="1">
    <citation type="submission" date="2011-06" db="EMBL/GenBank/DDBJ databases">
        <title>The complete genome of chromosome of Runella slithyformis DSM 19594.</title>
        <authorList>
            <consortium name="US DOE Joint Genome Institute (JGI-PGF)"/>
            <person name="Lucas S."/>
            <person name="Han J."/>
            <person name="Lapidus A."/>
            <person name="Bruce D."/>
            <person name="Goodwin L."/>
            <person name="Pitluck S."/>
            <person name="Peters L."/>
            <person name="Kyrpides N."/>
            <person name="Mavromatis K."/>
            <person name="Ivanova N."/>
            <person name="Ovchinnikova G."/>
            <person name="Zhang X."/>
            <person name="Misra M."/>
            <person name="Detter J.C."/>
            <person name="Tapia R."/>
            <person name="Han C."/>
            <person name="Land M."/>
            <person name="Hauser L."/>
            <person name="Markowitz V."/>
            <person name="Cheng J.-F."/>
            <person name="Hugenholtz P."/>
            <person name="Woyke T."/>
            <person name="Wu D."/>
            <person name="Tindall B."/>
            <person name="Faehrich R."/>
            <person name="Brambilla E."/>
            <person name="Klenk H.-P."/>
            <person name="Eisen J.A."/>
        </authorList>
    </citation>
    <scope>NUCLEOTIDE SEQUENCE [LARGE SCALE GENOMIC DNA]</scope>
    <source>
        <strain evidence="16">ATCC 29530 / DSM 19594 / LMG 11500 / NCIMB 11436 / LSU 4</strain>
    </source>
</reference>
<sequence length="1280" mass="144593">MEVNPQKKPEFLSGGGEMGERMRTFDWSKTPLGEPEQWEQSLKTCVRIMLTSSQPIWIGWGSELIKLYNDPYKAIVGGKHPEALGQPAAVVWREIWKDIEPMLRRVMEKNEGTYVERQLLIMERNGYPEETYYTFSYTPVPGDKGGTAGMLCANTDDTSLVLSERQLAALTDLGKHLLNAANDAEVYQKAMEVFEQHRKDFPFAAFYGVSDEGNLLIRRERIPDSLPEAFVGIRINPALQQEVLHEWKEVLQTGKAVVVENLRDRYGALPAGPWQDSPGKALILPISQAHLKVPLALLLIGINPYRQLDAKYQRFFQLIADQIATAITNVRALDEERKRAAELEELDKTKTAFFSNISHEFRTPLTLMLGPLEELMAAKDGHLNDDERHRIETTHRNALRLLKLVNTLLDFSRLASGRQKAVYTPVDLPVYTKNVASNFQSIIEKAGLELHIATETFPEPVYVDRTMWEKIVFNLLSNAFKYTLKGSISLSLSLREKQAVLEVLDTGVGIPAKEIPHMFERFHRVQNTAGRTYEGTGIGLSLVKELVSLHGGTISVQSTEGEGSLFRVSIPVEKKHLPVGQIIDNAAYNEDILSDIYVKEVSVLLEDNPAENHSSGVLLPGTAKKQPTVLVVDDNADMRDHIQTLLRKTYHVITAKNGREALDLLPSVNPALILSDIMMPVMDGIQLLKEIKDNPQTAQLPVILLTARAGEESKIEGYETGADDYLVKPFSSKELLARISSQLKIASTRKHIEQQLKNLFSQAPTGIYVLRGPQFVVEIANARVLAIWGKKASEIVGKPIFEAIPEAAGQGFEQMMEDVYHNGTPCLVNEIPLVLLRRGKIETVYLKFVFEPLREETGVVTGIIGIADEITDLVKARKKIEESEQRFRNLAETLPQLVWVTDEKGNQMYVSSRWKEYTGIEPNNEETWRVIVHPDDLDSTGKAWMNSLTTGKRYKQEVRLKSKTGQYRWHAVNSEPVVENDGRIVKWVGAFTDIHTEKSFAQELESRVESRTRELGEANEALEQKNRELEQMNAELQSFAYVSSHDLQEPLRKIQTFSSRILEIEKNLSETGKNYFSRMQNAAYRMQVLIDDLLAFSRISSTERKFEHLSLSLIIDEVKTEFHEVIQEKNAIIEYNEVCEAHISPFQFRQLMQNLIGNSLKFTMPERPPHIIIKSEIVEGHLLEHDKLAPNKKYCCITVSDNGIGFEQRFSNRIFEVFQRLHGRDKYEGTGIGLAIVKKIVENHNGVISATGVLNEGATFTIYIPHVEVAGRGSTVSEGR</sequence>
<dbReference type="InterPro" id="IPR001789">
    <property type="entry name" value="Sig_transdc_resp-reg_receiver"/>
</dbReference>
<dbReference type="InterPro" id="IPR003018">
    <property type="entry name" value="GAF"/>
</dbReference>
<dbReference type="CDD" id="cd00082">
    <property type="entry name" value="HisKA"/>
    <property type="match status" value="2"/>
</dbReference>
<proteinExistence type="predicted"/>
<dbReference type="Pfam" id="PF02518">
    <property type="entry name" value="HATPase_c"/>
    <property type="match status" value="2"/>
</dbReference>
<dbReference type="InterPro" id="IPR035965">
    <property type="entry name" value="PAS-like_dom_sf"/>
</dbReference>
<dbReference type="InterPro" id="IPR000700">
    <property type="entry name" value="PAS-assoc_C"/>
</dbReference>
<dbReference type="EC" id="2.7.13.3" evidence="2"/>
<dbReference type="PROSITE" id="PS50109">
    <property type="entry name" value="HIS_KIN"/>
    <property type="match status" value="2"/>
</dbReference>
<evidence type="ECO:0000256" key="4">
    <source>
        <dbReference type="ARBA" id="ARBA00022679"/>
    </source>
</evidence>
<dbReference type="Gene3D" id="3.30.450.40">
    <property type="match status" value="1"/>
</dbReference>
<dbReference type="PROSITE" id="PS50112">
    <property type="entry name" value="PAS"/>
    <property type="match status" value="1"/>
</dbReference>
<dbReference type="InterPro" id="IPR003661">
    <property type="entry name" value="HisK_dim/P_dom"/>
</dbReference>
<feature type="coiled-coil region" evidence="10">
    <location>
        <begin position="866"/>
        <end position="893"/>
    </location>
</feature>
<feature type="domain" description="PAC" evidence="14">
    <location>
        <begin position="827"/>
        <end position="882"/>
    </location>
</feature>
<dbReference type="CDD" id="cd16922">
    <property type="entry name" value="HATPase_EvgS-ArcB-TorS-like"/>
    <property type="match status" value="1"/>
</dbReference>
<keyword evidence="4" id="KW-0808">Transferase</keyword>
<gene>
    <name evidence="15" type="ordered locus">Runsl_5529</name>
</gene>
<dbReference type="InterPro" id="IPR001610">
    <property type="entry name" value="PAC"/>
</dbReference>
<dbReference type="PANTHER" id="PTHR43547">
    <property type="entry name" value="TWO-COMPONENT HISTIDINE KINASE"/>
    <property type="match status" value="1"/>
</dbReference>
<evidence type="ECO:0000256" key="8">
    <source>
        <dbReference type="ARBA" id="ARBA00023012"/>
    </source>
</evidence>
<dbReference type="Gene3D" id="1.10.287.130">
    <property type="match status" value="2"/>
</dbReference>
<feature type="domain" description="Histidine kinase" evidence="11">
    <location>
        <begin position="356"/>
        <end position="574"/>
    </location>
</feature>
<dbReference type="SUPFAM" id="SSF52172">
    <property type="entry name" value="CheY-like"/>
    <property type="match status" value="1"/>
</dbReference>
<dbReference type="InterPro" id="IPR000014">
    <property type="entry name" value="PAS"/>
</dbReference>
<evidence type="ECO:0000256" key="2">
    <source>
        <dbReference type="ARBA" id="ARBA00012438"/>
    </source>
</evidence>
<dbReference type="InterPro" id="IPR013655">
    <property type="entry name" value="PAS_fold_3"/>
</dbReference>
<dbReference type="FunFam" id="3.30.565.10:FF:000037">
    <property type="entry name" value="Hybrid sensor histidine kinase/response regulator"/>
    <property type="match status" value="1"/>
</dbReference>
<dbReference type="SMART" id="SM00448">
    <property type="entry name" value="REC"/>
    <property type="match status" value="1"/>
</dbReference>
<feature type="modified residue" description="4-aspartylphosphate" evidence="9">
    <location>
        <position position="676"/>
    </location>
</feature>
<name>A0A7U4E8U2_RUNSL</name>
<dbReference type="InterPro" id="IPR003594">
    <property type="entry name" value="HATPase_dom"/>
</dbReference>
<dbReference type="SMART" id="SM00387">
    <property type="entry name" value="HATPase_c"/>
    <property type="match status" value="2"/>
</dbReference>
<dbReference type="CDD" id="cd00130">
    <property type="entry name" value="PAS"/>
    <property type="match status" value="2"/>
</dbReference>
<dbReference type="EMBL" id="CP002859">
    <property type="protein sequence ID" value="AEI51819.1"/>
    <property type="molecule type" value="Genomic_DNA"/>
</dbReference>
<evidence type="ECO:0000256" key="7">
    <source>
        <dbReference type="ARBA" id="ARBA00022840"/>
    </source>
</evidence>
<dbReference type="Pfam" id="PF08448">
    <property type="entry name" value="PAS_4"/>
    <property type="match status" value="1"/>
</dbReference>
<dbReference type="Pfam" id="PF00512">
    <property type="entry name" value="HisKA"/>
    <property type="match status" value="2"/>
</dbReference>
<dbReference type="RefSeq" id="WP_013931085.1">
    <property type="nucleotide sequence ID" value="NC_015703.1"/>
</dbReference>
<dbReference type="PROSITE" id="PS50113">
    <property type="entry name" value="PAC"/>
    <property type="match status" value="2"/>
</dbReference>
<dbReference type="Gene3D" id="3.40.50.2300">
    <property type="match status" value="1"/>
</dbReference>
<evidence type="ECO:0000256" key="9">
    <source>
        <dbReference type="PROSITE-ProRule" id="PRU00169"/>
    </source>
</evidence>
<dbReference type="Gene3D" id="3.30.450.20">
    <property type="entry name" value="PAS domain"/>
    <property type="match status" value="3"/>
</dbReference>
<dbReference type="Pfam" id="PF00072">
    <property type="entry name" value="Response_reg"/>
    <property type="match status" value="1"/>
</dbReference>
<dbReference type="AlphaFoldDB" id="A0A7U4E8U2"/>
<keyword evidence="7" id="KW-0067">ATP-binding</keyword>
<reference evidence="15 16" key="2">
    <citation type="journal article" date="2012" name="Stand. Genomic Sci.">
        <title>Complete genome sequence of the aquatic bacterium Runella slithyformis type strain (LSU 4(T)).</title>
        <authorList>
            <person name="Copeland A."/>
            <person name="Zhang X."/>
            <person name="Misra M."/>
            <person name="Lapidus A."/>
            <person name="Nolan M."/>
            <person name="Lucas S."/>
            <person name="Deshpande S."/>
            <person name="Cheng J.F."/>
            <person name="Tapia R."/>
            <person name="Goodwin L.A."/>
            <person name="Pitluck S."/>
            <person name="Liolios K."/>
            <person name="Pagani I."/>
            <person name="Ivanova N."/>
            <person name="Mikhailova N."/>
            <person name="Pati A."/>
            <person name="Chen A."/>
            <person name="Palaniappan K."/>
            <person name="Land M."/>
            <person name="Hauser L."/>
            <person name="Pan C."/>
            <person name="Jeffries C.D."/>
            <person name="Detter J.C."/>
            <person name="Brambilla E.M."/>
            <person name="Rohde M."/>
            <person name="Djao O.D."/>
            <person name="Goker M."/>
            <person name="Sikorski J."/>
            <person name="Tindall B.J."/>
            <person name="Woyke T."/>
            <person name="Bristow J."/>
            <person name="Eisen J.A."/>
            <person name="Markowitz V."/>
            <person name="Hugenholtz P."/>
            <person name="Kyrpides N.C."/>
            <person name="Klenk H.P."/>
            <person name="Mavromatis K."/>
        </authorList>
    </citation>
    <scope>NUCLEOTIDE SEQUENCE [LARGE SCALE GENOMIC DNA]</scope>
    <source>
        <strain evidence="16">ATCC 29530 / DSM 19594 / LMG 11500 / NCIMB 11436 / LSU 4</strain>
    </source>
</reference>
<evidence type="ECO:0000259" key="12">
    <source>
        <dbReference type="PROSITE" id="PS50110"/>
    </source>
</evidence>
<feature type="coiled-coil region" evidence="10">
    <location>
        <begin position="1001"/>
        <end position="1042"/>
    </location>
</feature>
<dbReference type="InterPro" id="IPR036890">
    <property type="entry name" value="HATPase_C_sf"/>
</dbReference>
<keyword evidence="10" id="KW-0175">Coiled coil</keyword>
<dbReference type="InterPro" id="IPR011006">
    <property type="entry name" value="CheY-like_superfamily"/>
</dbReference>
<evidence type="ECO:0000256" key="1">
    <source>
        <dbReference type="ARBA" id="ARBA00000085"/>
    </source>
</evidence>
<dbReference type="GO" id="GO:0005524">
    <property type="term" value="F:ATP binding"/>
    <property type="evidence" value="ECO:0007669"/>
    <property type="project" value="UniProtKB-KW"/>
</dbReference>
<dbReference type="SMART" id="SM00388">
    <property type="entry name" value="HisKA"/>
    <property type="match status" value="2"/>
</dbReference>
<comment type="catalytic activity">
    <reaction evidence="1">
        <text>ATP + protein L-histidine = ADP + protein N-phospho-L-histidine.</text>
        <dbReference type="EC" id="2.7.13.3"/>
    </reaction>
</comment>
<dbReference type="Gene3D" id="3.30.565.10">
    <property type="entry name" value="Histidine kinase-like ATPase, C-terminal domain"/>
    <property type="match status" value="2"/>
</dbReference>
<dbReference type="InterPro" id="IPR036097">
    <property type="entry name" value="HisK_dim/P_sf"/>
</dbReference>
<dbReference type="Proteomes" id="UP000000493">
    <property type="component" value="Chromosome"/>
</dbReference>
<feature type="domain" description="Histidine kinase" evidence="11">
    <location>
        <begin position="1042"/>
        <end position="1268"/>
    </location>
</feature>
<dbReference type="PRINTS" id="PR00344">
    <property type="entry name" value="BCTRLSENSOR"/>
</dbReference>
<dbReference type="NCBIfam" id="TIGR00229">
    <property type="entry name" value="sensory_box"/>
    <property type="match status" value="2"/>
</dbReference>
<keyword evidence="3 9" id="KW-0597">Phosphoprotein</keyword>
<feature type="domain" description="Response regulatory" evidence="12">
    <location>
        <begin position="628"/>
        <end position="743"/>
    </location>
</feature>
<dbReference type="GO" id="GO:0000155">
    <property type="term" value="F:phosphorelay sensor kinase activity"/>
    <property type="evidence" value="ECO:0007669"/>
    <property type="project" value="InterPro"/>
</dbReference>
<dbReference type="SMART" id="SM00086">
    <property type="entry name" value="PAC"/>
    <property type="match status" value="2"/>
</dbReference>
<evidence type="ECO:0000256" key="6">
    <source>
        <dbReference type="ARBA" id="ARBA00022777"/>
    </source>
</evidence>
<keyword evidence="6 15" id="KW-0418">Kinase</keyword>
<dbReference type="InterPro" id="IPR004358">
    <property type="entry name" value="Sig_transdc_His_kin-like_C"/>
</dbReference>
<dbReference type="CDD" id="cd17574">
    <property type="entry name" value="REC_OmpR"/>
    <property type="match status" value="1"/>
</dbReference>
<dbReference type="PANTHER" id="PTHR43547:SF2">
    <property type="entry name" value="HYBRID SIGNAL TRANSDUCTION HISTIDINE KINASE C"/>
    <property type="match status" value="1"/>
</dbReference>
<organism evidence="15 16">
    <name type="scientific">Runella slithyformis (strain ATCC 29530 / DSM 19594 / LMG 11500 / NCIMB 11436 / LSU 4)</name>
    <dbReference type="NCBI Taxonomy" id="761193"/>
    <lineage>
        <taxon>Bacteria</taxon>
        <taxon>Pseudomonadati</taxon>
        <taxon>Bacteroidota</taxon>
        <taxon>Cytophagia</taxon>
        <taxon>Cytophagales</taxon>
        <taxon>Spirosomataceae</taxon>
        <taxon>Runella</taxon>
    </lineage>
</organism>
<evidence type="ECO:0000313" key="15">
    <source>
        <dbReference type="EMBL" id="AEI51819.1"/>
    </source>
</evidence>
<dbReference type="SUPFAM" id="SSF47384">
    <property type="entry name" value="Homodimeric domain of signal transducing histidine kinase"/>
    <property type="match status" value="2"/>
</dbReference>
<dbReference type="Pfam" id="PF08447">
    <property type="entry name" value="PAS_3"/>
    <property type="match status" value="1"/>
</dbReference>
<dbReference type="KEGG" id="rsi:Runsl_5529"/>
<dbReference type="FunFam" id="1.10.287.130:FF:000045">
    <property type="entry name" value="Two-component system sensor histidine kinase/response regulator"/>
    <property type="match status" value="1"/>
</dbReference>
<dbReference type="InterPro" id="IPR013656">
    <property type="entry name" value="PAS_4"/>
</dbReference>
<evidence type="ECO:0000256" key="5">
    <source>
        <dbReference type="ARBA" id="ARBA00022741"/>
    </source>
</evidence>
<dbReference type="InterPro" id="IPR005467">
    <property type="entry name" value="His_kinase_dom"/>
</dbReference>
<feature type="domain" description="PAC" evidence="14">
    <location>
        <begin position="954"/>
        <end position="1006"/>
    </location>
</feature>
<dbReference type="InterPro" id="IPR029016">
    <property type="entry name" value="GAF-like_dom_sf"/>
</dbReference>
<accession>A0A7U4E8U2</accession>
<evidence type="ECO:0000259" key="14">
    <source>
        <dbReference type="PROSITE" id="PS50113"/>
    </source>
</evidence>
<keyword evidence="5" id="KW-0547">Nucleotide-binding</keyword>
<evidence type="ECO:0000259" key="13">
    <source>
        <dbReference type="PROSITE" id="PS50112"/>
    </source>
</evidence>
<dbReference type="SUPFAM" id="SSF55874">
    <property type="entry name" value="ATPase domain of HSP90 chaperone/DNA topoisomerase II/histidine kinase"/>
    <property type="match status" value="2"/>
</dbReference>
<evidence type="ECO:0000256" key="10">
    <source>
        <dbReference type="SAM" id="Coils"/>
    </source>
</evidence>
<protein>
    <recommendedName>
        <fullName evidence="2">histidine kinase</fullName>
        <ecNumber evidence="2">2.7.13.3</ecNumber>
    </recommendedName>
</protein>
<keyword evidence="8" id="KW-0902">Two-component regulatory system</keyword>
<keyword evidence="16" id="KW-1185">Reference proteome</keyword>
<dbReference type="SMART" id="SM00091">
    <property type="entry name" value="PAS"/>
    <property type="match status" value="2"/>
</dbReference>
<dbReference type="SUPFAM" id="SSF55785">
    <property type="entry name" value="PYP-like sensor domain (PAS domain)"/>
    <property type="match status" value="3"/>
</dbReference>
<dbReference type="SUPFAM" id="SSF55781">
    <property type="entry name" value="GAF domain-like"/>
    <property type="match status" value="1"/>
</dbReference>
<dbReference type="PROSITE" id="PS50110">
    <property type="entry name" value="RESPONSE_REGULATORY"/>
    <property type="match status" value="1"/>
</dbReference>
<dbReference type="Pfam" id="PF13185">
    <property type="entry name" value="GAF_2"/>
    <property type="match status" value="1"/>
</dbReference>
<feature type="domain" description="PAS" evidence="13">
    <location>
        <begin position="883"/>
        <end position="924"/>
    </location>
</feature>
<dbReference type="FunFam" id="3.30.450.20:FF:000099">
    <property type="entry name" value="Sensory box sensor histidine kinase"/>
    <property type="match status" value="1"/>
</dbReference>
<evidence type="ECO:0000313" key="16">
    <source>
        <dbReference type="Proteomes" id="UP000000493"/>
    </source>
</evidence>
<evidence type="ECO:0000256" key="3">
    <source>
        <dbReference type="ARBA" id="ARBA00022553"/>
    </source>
</evidence>